<feature type="transmembrane region" description="Helical" evidence="7">
    <location>
        <begin position="81"/>
        <end position="99"/>
    </location>
</feature>
<evidence type="ECO:0000313" key="8">
    <source>
        <dbReference type="EMBL" id="GGZ18412.1"/>
    </source>
</evidence>
<name>A0A918PPQ6_9BACT</name>
<evidence type="ECO:0000256" key="6">
    <source>
        <dbReference type="ARBA" id="ARBA00023136"/>
    </source>
</evidence>
<dbReference type="EMBL" id="BMWX01000002">
    <property type="protein sequence ID" value="GGZ18412.1"/>
    <property type="molecule type" value="Genomic_DNA"/>
</dbReference>
<reference evidence="8" key="2">
    <citation type="submission" date="2020-09" db="EMBL/GenBank/DDBJ databases">
        <authorList>
            <person name="Sun Q."/>
            <person name="Kim S."/>
        </authorList>
    </citation>
    <scope>NUCLEOTIDE SEQUENCE</scope>
    <source>
        <strain evidence="8">KCTC 12368</strain>
    </source>
</reference>
<dbReference type="GO" id="GO:0005886">
    <property type="term" value="C:plasma membrane"/>
    <property type="evidence" value="ECO:0007669"/>
    <property type="project" value="UniProtKB-SubCell"/>
</dbReference>
<evidence type="ECO:0000256" key="7">
    <source>
        <dbReference type="SAM" id="Phobius"/>
    </source>
</evidence>
<comment type="subcellular location">
    <subcellularLocation>
        <location evidence="1">Cell membrane</location>
        <topology evidence="1">Multi-pass membrane protein</topology>
    </subcellularLocation>
</comment>
<dbReference type="InterPro" id="IPR032808">
    <property type="entry name" value="DoxX"/>
</dbReference>
<keyword evidence="6 7" id="KW-0472">Membrane</keyword>
<protein>
    <recommendedName>
        <fullName evidence="10">Oxidoreductase</fullName>
    </recommendedName>
</protein>
<keyword evidence="9" id="KW-1185">Reference proteome</keyword>
<sequence length="139" mass="15110">MKKLLFSNKPISSSIALLVLRVSTAAMMLTHGWAKISNFSEYLTKFADPLGLGAAVSLQLAIFAEFFCAILLAIGFMSRAALIPLIITMVVAAFVAHAGDPFGNKELPLMYLASFVTLFLTGPGAFSMDAQMLRNNRYR</sequence>
<organism evidence="8 9">
    <name type="scientific">Echinicola pacifica</name>
    <dbReference type="NCBI Taxonomy" id="346377"/>
    <lineage>
        <taxon>Bacteria</taxon>
        <taxon>Pseudomonadati</taxon>
        <taxon>Bacteroidota</taxon>
        <taxon>Cytophagia</taxon>
        <taxon>Cytophagales</taxon>
        <taxon>Cyclobacteriaceae</taxon>
        <taxon>Echinicola</taxon>
    </lineage>
</organism>
<dbReference type="AlphaFoldDB" id="A0A918PPQ6"/>
<keyword evidence="5 7" id="KW-1133">Transmembrane helix</keyword>
<comment type="similarity">
    <text evidence="2">Belongs to the DoxX family.</text>
</comment>
<evidence type="ECO:0008006" key="10">
    <source>
        <dbReference type="Google" id="ProtNLM"/>
    </source>
</evidence>
<dbReference type="PANTHER" id="PTHR33452">
    <property type="entry name" value="OXIDOREDUCTASE CATD-RELATED"/>
    <property type="match status" value="1"/>
</dbReference>
<gene>
    <name evidence="8" type="ORF">GCM10007049_08210</name>
</gene>
<feature type="transmembrane region" description="Helical" evidence="7">
    <location>
        <begin position="111"/>
        <end position="130"/>
    </location>
</feature>
<evidence type="ECO:0000256" key="5">
    <source>
        <dbReference type="ARBA" id="ARBA00022989"/>
    </source>
</evidence>
<dbReference type="Pfam" id="PF07681">
    <property type="entry name" value="DoxX"/>
    <property type="match status" value="1"/>
</dbReference>
<evidence type="ECO:0000256" key="1">
    <source>
        <dbReference type="ARBA" id="ARBA00004651"/>
    </source>
</evidence>
<keyword evidence="4 7" id="KW-0812">Transmembrane</keyword>
<evidence type="ECO:0000256" key="3">
    <source>
        <dbReference type="ARBA" id="ARBA00022475"/>
    </source>
</evidence>
<comment type="caution">
    <text evidence="8">The sequence shown here is derived from an EMBL/GenBank/DDBJ whole genome shotgun (WGS) entry which is preliminary data.</text>
</comment>
<dbReference type="Proteomes" id="UP000619457">
    <property type="component" value="Unassembled WGS sequence"/>
</dbReference>
<accession>A0A918PPQ6</accession>
<dbReference type="RefSeq" id="WP_018472679.1">
    <property type="nucleotide sequence ID" value="NZ_BMWX01000002.1"/>
</dbReference>
<proteinExistence type="inferred from homology"/>
<dbReference type="InterPro" id="IPR051907">
    <property type="entry name" value="DoxX-like_oxidoreductase"/>
</dbReference>
<reference evidence="8" key="1">
    <citation type="journal article" date="2014" name="Int. J. Syst. Evol. Microbiol.">
        <title>Complete genome sequence of Corynebacterium casei LMG S-19264T (=DSM 44701T), isolated from a smear-ripened cheese.</title>
        <authorList>
            <consortium name="US DOE Joint Genome Institute (JGI-PGF)"/>
            <person name="Walter F."/>
            <person name="Albersmeier A."/>
            <person name="Kalinowski J."/>
            <person name="Ruckert C."/>
        </authorList>
    </citation>
    <scope>NUCLEOTIDE SEQUENCE</scope>
    <source>
        <strain evidence="8">KCTC 12368</strain>
    </source>
</reference>
<evidence type="ECO:0000256" key="4">
    <source>
        <dbReference type="ARBA" id="ARBA00022692"/>
    </source>
</evidence>
<keyword evidence="3" id="KW-1003">Cell membrane</keyword>
<evidence type="ECO:0000256" key="2">
    <source>
        <dbReference type="ARBA" id="ARBA00006679"/>
    </source>
</evidence>
<feature type="transmembrane region" description="Helical" evidence="7">
    <location>
        <begin position="50"/>
        <end position="74"/>
    </location>
</feature>
<evidence type="ECO:0000313" key="9">
    <source>
        <dbReference type="Proteomes" id="UP000619457"/>
    </source>
</evidence>
<dbReference type="PANTHER" id="PTHR33452:SF1">
    <property type="entry name" value="INNER MEMBRANE PROTEIN YPHA-RELATED"/>
    <property type="match status" value="1"/>
</dbReference>